<sequence>MCSSKIFGIIAISILQVASYISAVSASQPDPSVSQPFFSSVSTPKGLCNGTTGPAVSHAGFIGLKGDTPSKPKRSFFWFFEAETDSRNAPIILTMGGGPGASGMLNALLFQAPCIMSATGMTPFEHRWTEQFNLVALDHPIGVGYSYGTRVNSSSDAALDVYNFLQKFFKIYPQLSKNKVILSDGSYGGTYLAHIGTAIHNGNIALKSGKGERGDIHINLDSIVLTNPFAISHFKAIKPYFDHETCSMYRCAIHQVHNATTCQGLYPILPLCLESIHLAYEIPTIQNRVTAADICLGQLSSGSTNGILLEDIRKNCEDPDIFVCYPEYLWADKFFNDPNTKREMNIPDGVEFTGLGSKVSEEFYSAGDLIQPHQSLYGPLLDSGIRLLYFVGAQDANCAWPGILSSLKLLKSKFQQRFLNAHDVLWPSQNSTVRQIGDRAGGLTFILAQEAGHTAGQDQPELAKFIIEHWINQMPFF</sequence>
<keyword evidence="6" id="KW-0732">Signal</keyword>
<dbReference type="Proteomes" id="UP000308652">
    <property type="component" value="Unassembled WGS sequence"/>
</dbReference>
<dbReference type="InterPro" id="IPR029058">
    <property type="entry name" value="AB_hydrolase_fold"/>
</dbReference>
<evidence type="ECO:0000313" key="7">
    <source>
        <dbReference type="EMBL" id="TFK37456.1"/>
    </source>
</evidence>
<keyword evidence="8" id="KW-1185">Reference proteome</keyword>
<dbReference type="GO" id="GO:0000324">
    <property type="term" value="C:fungal-type vacuole"/>
    <property type="evidence" value="ECO:0007669"/>
    <property type="project" value="TreeGrafter"/>
</dbReference>
<dbReference type="GO" id="GO:0006508">
    <property type="term" value="P:proteolysis"/>
    <property type="evidence" value="ECO:0007669"/>
    <property type="project" value="UniProtKB-KW"/>
</dbReference>
<evidence type="ECO:0000256" key="1">
    <source>
        <dbReference type="ARBA" id="ARBA00009431"/>
    </source>
</evidence>
<dbReference type="STRING" id="68775.A0A5C3LZD7"/>
<name>A0A5C3LZD7_9AGAR</name>
<evidence type="ECO:0000256" key="6">
    <source>
        <dbReference type="SAM" id="SignalP"/>
    </source>
</evidence>
<dbReference type="SUPFAM" id="SSF53474">
    <property type="entry name" value="alpha/beta-Hydrolases"/>
    <property type="match status" value="1"/>
</dbReference>
<keyword evidence="5" id="KW-0325">Glycoprotein</keyword>
<feature type="signal peptide" evidence="6">
    <location>
        <begin position="1"/>
        <end position="26"/>
    </location>
</feature>
<evidence type="ECO:0000256" key="2">
    <source>
        <dbReference type="ARBA" id="ARBA00022645"/>
    </source>
</evidence>
<dbReference type="InterPro" id="IPR001563">
    <property type="entry name" value="Peptidase_S10"/>
</dbReference>
<dbReference type="PANTHER" id="PTHR11802">
    <property type="entry name" value="SERINE PROTEASE FAMILY S10 SERINE CARBOXYPEPTIDASE"/>
    <property type="match status" value="1"/>
</dbReference>
<dbReference type="Gene3D" id="3.40.50.1820">
    <property type="entry name" value="alpha/beta hydrolase"/>
    <property type="match status" value="1"/>
</dbReference>
<accession>A0A5C3LZD7</accession>
<evidence type="ECO:0000256" key="3">
    <source>
        <dbReference type="ARBA" id="ARBA00022670"/>
    </source>
</evidence>
<gene>
    <name evidence="7" type="ORF">BDQ12DRAFT_724286</name>
</gene>
<dbReference type="PANTHER" id="PTHR11802:SF452">
    <property type="entry name" value="CARBOXYPEPTIDASE"/>
    <property type="match status" value="1"/>
</dbReference>
<reference evidence="7 8" key="1">
    <citation type="journal article" date="2019" name="Nat. Ecol. Evol.">
        <title>Megaphylogeny resolves global patterns of mushroom evolution.</title>
        <authorList>
            <person name="Varga T."/>
            <person name="Krizsan K."/>
            <person name="Foldi C."/>
            <person name="Dima B."/>
            <person name="Sanchez-Garcia M."/>
            <person name="Sanchez-Ramirez S."/>
            <person name="Szollosi G.J."/>
            <person name="Szarkandi J.G."/>
            <person name="Papp V."/>
            <person name="Albert L."/>
            <person name="Andreopoulos W."/>
            <person name="Angelini C."/>
            <person name="Antonin V."/>
            <person name="Barry K.W."/>
            <person name="Bougher N.L."/>
            <person name="Buchanan P."/>
            <person name="Buyck B."/>
            <person name="Bense V."/>
            <person name="Catcheside P."/>
            <person name="Chovatia M."/>
            <person name="Cooper J."/>
            <person name="Damon W."/>
            <person name="Desjardin D."/>
            <person name="Finy P."/>
            <person name="Geml J."/>
            <person name="Haridas S."/>
            <person name="Hughes K."/>
            <person name="Justo A."/>
            <person name="Karasinski D."/>
            <person name="Kautmanova I."/>
            <person name="Kiss B."/>
            <person name="Kocsube S."/>
            <person name="Kotiranta H."/>
            <person name="LaButti K.M."/>
            <person name="Lechner B.E."/>
            <person name="Liimatainen K."/>
            <person name="Lipzen A."/>
            <person name="Lukacs Z."/>
            <person name="Mihaltcheva S."/>
            <person name="Morgado L.N."/>
            <person name="Niskanen T."/>
            <person name="Noordeloos M.E."/>
            <person name="Ohm R.A."/>
            <person name="Ortiz-Santana B."/>
            <person name="Ovrebo C."/>
            <person name="Racz N."/>
            <person name="Riley R."/>
            <person name="Savchenko A."/>
            <person name="Shiryaev A."/>
            <person name="Soop K."/>
            <person name="Spirin V."/>
            <person name="Szebenyi C."/>
            <person name="Tomsovsky M."/>
            <person name="Tulloss R.E."/>
            <person name="Uehling J."/>
            <person name="Grigoriev I.V."/>
            <person name="Vagvolgyi C."/>
            <person name="Papp T."/>
            <person name="Martin F.M."/>
            <person name="Miettinen O."/>
            <person name="Hibbett D.S."/>
            <person name="Nagy L.G."/>
        </authorList>
    </citation>
    <scope>NUCLEOTIDE SEQUENCE [LARGE SCALE GENOMIC DNA]</scope>
    <source>
        <strain evidence="7 8">CBS 166.37</strain>
    </source>
</reference>
<feature type="chain" id="PRO_5022670925" evidence="6">
    <location>
        <begin position="27"/>
        <end position="477"/>
    </location>
</feature>
<keyword evidence="3" id="KW-0645">Protease</keyword>
<comment type="similarity">
    <text evidence="1">Belongs to the peptidase S10 family.</text>
</comment>
<dbReference type="AlphaFoldDB" id="A0A5C3LZD7"/>
<dbReference type="GO" id="GO:0004185">
    <property type="term" value="F:serine-type carboxypeptidase activity"/>
    <property type="evidence" value="ECO:0007669"/>
    <property type="project" value="InterPro"/>
</dbReference>
<protein>
    <submittedName>
        <fullName evidence="7">Alpha/Beta hydrolase protein</fullName>
    </submittedName>
</protein>
<keyword evidence="4 7" id="KW-0378">Hydrolase</keyword>
<dbReference type="Gene3D" id="1.10.287.410">
    <property type="match status" value="1"/>
</dbReference>
<dbReference type="OrthoDB" id="443318at2759"/>
<organism evidence="7 8">
    <name type="scientific">Crucibulum laeve</name>
    <dbReference type="NCBI Taxonomy" id="68775"/>
    <lineage>
        <taxon>Eukaryota</taxon>
        <taxon>Fungi</taxon>
        <taxon>Dikarya</taxon>
        <taxon>Basidiomycota</taxon>
        <taxon>Agaricomycotina</taxon>
        <taxon>Agaricomycetes</taxon>
        <taxon>Agaricomycetidae</taxon>
        <taxon>Agaricales</taxon>
        <taxon>Agaricineae</taxon>
        <taxon>Nidulariaceae</taxon>
        <taxon>Crucibulum</taxon>
    </lineage>
</organism>
<keyword evidence="2" id="KW-0121">Carboxypeptidase</keyword>
<dbReference type="PRINTS" id="PR00724">
    <property type="entry name" value="CRBOXYPTASEC"/>
</dbReference>
<dbReference type="EMBL" id="ML213608">
    <property type="protein sequence ID" value="TFK37456.1"/>
    <property type="molecule type" value="Genomic_DNA"/>
</dbReference>
<evidence type="ECO:0000256" key="4">
    <source>
        <dbReference type="ARBA" id="ARBA00022801"/>
    </source>
</evidence>
<proteinExistence type="inferred from homology"/>
<dbReference type="Pfam" id="PF00450">
    <property type="entry name" value="Peptidase_S10"/>
    <property type="match status" value="1"/>
</dbReference>
<evidence type="ECO:0000313" key="8">
    <source>
        <dbReference type="Proteomes" id="UP000308652"/>
    </source>
</evidence>
<evidence type="ECO:0000256" key="5">
    <source>
        <dbReference type="ARBA" id="ARBA00023180"/>
    </source>
</evidence>